<dbReference type="PANTHER" id="PTHR30349:SF81">
    <property type="entry name" value="TYROSINE RECOMBINASE XERC"/>
    <property type="match status" value="1"/>
</dbReference>
<feature type="active site" evidence="10">
    <location>
        <position position="241"/>
    </location>
</feature>
<dbReference type="Proteomes" id="UP000257076">
    <property type="component" value="Unassembled WGS sequence"/>
</dbReference>
<keyword evidence="4 10" id="KW-0132">Cell division</keyword>
<evidence type="ECO:0000256" key="5">
    <source>
        <dbReference type="ARBA" id="ARBA00022829"/>
    </source>
</evidence>
<evidence type="ECO:0000313" key="14">
    <source>
        <dbReference type="Proteomes" id="UP000257076"/>
    </source>
</evidence>
<dbReference type="SUPFAM" id="SSF56349">
    <property type="entry name" value="DNA breaking-rejoining enzymes"/>
    <property type="match status" value="1"/>
</dbReference>
<dbReference type="HAMAP" id="MF_01808">
    <property type="entry name" value="Recomb_XerC_XerD"/>
    <property type="match status" value="1"/>
</dbReference>
<dbReference type="PROSITE" id="PS51900">
    <property type="entry name" value="CB"/>
    <property type="match status" value="1"/>
</dbReference>
<evidence type="ECO:0000256" key="1">
    <source>
        <dbReference type="ARBA" id="ARBA00004496"/>
    </source>
</evidence>
<dbReference type="GO" id="GO:0007059">
    <property type="term" value="P:chromosome segregation"/>
    <property type="evidence" value="ECO:0007669"/>
    <property type="project" value="UniProtKB-UniRule"/>
</dbReference>
<feature type="domain" description="Tyr recombinase" evidence="11">
    <location>
        <begin position="107"/>
        <end position="289"/>
    </location>
</feature>
<dbReference type="GO" id="GO:0009037">
    <property type="term" value="F:tyrosine-based site-specific recombinase activity"/>
    <property type="evidence" value="ECO:0007669"/>
    <property type="project" value="UniProtKB-UniRule"/>
</dbReference>
<dbReference type="PROSITE" id="PS51898">
    <property type="entry name" value="TYR_RECOMBINASE"/>
    <property type="match status" value="1"/>
</dbReference>
<dbReference type="InterPro" id="IPR010998">
    <property type="entry name" value="Integrase_recombinase_N"/>
</dbReference>
<feature type="active site" evidence="10">
    <location>
        <position position="146"/>
    </location>
</feature>
<feature type="active site" evidence="10">
    <location>
        <position position="170"/>
    </location>
</feature>
<dbReference type="InterPro" id="IPR023009">
    <property type="entry name" value="Tyrosine_recombinase_XerC/XerD"/>
</dbReference>
<feature type="active site" evidence="10">
    <location>
        <position position="244"/>
    </location>
</feature>
<dbReference type="GO" id="GO:0006313">
    <property type="term" value="P:DNA transposition"/>
    <property type="evidence" value="ECO:0007669"/>
    <property type="project" value="UniProtKB-UniRule"/>
</dbReference>
<dbReference type="GO" id="GO:0051301">
    <property type="term" value="P:cell division"/>
    <property type="evidence" value="ECO:0007669"/>
    <property type="project" value="UniProtKB-KW"/>
</dbReference>
<dbReference type="Gene3D" id="1.10.443.10">
    <property type="entry name" value="Intergrase catalytic core"/>
    <property type="match status" value="1"/>
</dbReference>
<comment type="function">
    <text evidence="10">Site-specific tyrosine recombinase, which acts by catalyzing the cutting and rejoining of the recombining DNA molecules. The XerC-XerD complex is essential to convert dimers of the bacterial chromosome into monomers to permit their segregation at cell division. It also contributes to the segregational stability of plasmids.</text>
</comment>
<dbReference type="InterPro" id="IPR002104">
    <property type="entry name" value="Integrase_catalytic"/>
</dbReference>
<dbReference type="InterPro" id="IPR011010">
    <property type="entry name" value="DNA_brk_join_enz"/>
</dbReference>
<protein>
    <recommendedName>
        <fullName evidence="10">Tyrosine recombinase XerC</fullName>
    </recommendedName>
</protein>
<comment type="similarity">
    <text evidence="10">Belongs to the 'phage' integrase family. XerC subfamily.</text>
</comment>
<evidence type="ECO:0000256" key="4">
    <source>
        <dbReference type="ARBA" id="ARBA00022618"/>
    </source>
</evidence>
<dbReference type="InterPro" id="IPR004107">
    <property type="entry name" value="Integrase_SAM-like_N"/>
</dbReference>
<evidence type="ECO:0000256" key="8">
    <source>
        <dbReference type="ARBA" id="ARBA00023172"/>
    </source>
</evidence>
<sequence>MLNRYIDEYLTYLKIERGLSNASISSYKQDLKQYNQYLTDENVTGVEQITAEILVTFLQFLSLSGKSNKTIRRIQSTLRNFHQFLQIEQVIDTNPALRLNTPKEERELPVVLSVEEMETLLHSPDSTAQGIRDNAIMELLYASGLRVSELINLKLGDLNLDMGFIRVYGKGDKERIVPTTEYVADKLNNYIKNQRLTLLKHENTDILFLTNRGKGFTRQGLWKTIKKYVLISGINKNITPHTFRHSFATHLIENGADLRAVQEMLGHSDISTTQVYTQISASKIREMYKQFHPRK</sequence>
<evidence type="ECO:0000256" key="3">
    <source>
        <dbReference type="ARBA" id="ARBA00022490"/>
    </source>
</evidence>
<dbReference type="NCBIfam" id="NF040815">
    <property type="entry name" value="recomb_XerA_Arch"/>
    <property type="match status" value="1"/>
</dbReference>
<dbReference type="Pfam" id="PF02899">
    <property type="entry name" value="Phage_int_SAM_1"/>
    <property type="match status" value="1"/>
</dbReference>
<dbReference type="EMBL" id="QUMW01000009">
    <property type="protein sequence ID" value="REG25646.1"/>
    <property type="molecule type" value="Genomic_DNA"/>
</dbReference>
<dbReference type="CDD" id="cd00798">
    <property type="entry name" value="INT_XerDC_C"/>
    <property type="match status" value="1"/>
</dbReference>
<keyword evidence="6 10" id="KW-0229">DNA integration</keyword>
<keyword evidence="3 10" id="KW-0963">Cytoplasm</keyword>
<gene>
    <name evidence="10" type="primary">xerC</name>
    <name evidence="13" type="ORF">DFR63_0689</name>
</gene>
<dbReference type="Pfam" id="PF00589">
    <property type="entry name" value="Phage_integrase"/>
    <property type="match status" value="1"/>
</dbReference>
<feature type="active site" description="O-(3'-phospho-DNA)-tyrosine intermediate" evidence="10">
    <location>
        <position position="276"/>
    </location>
</feature>
<evidence type="ECO:0000256" key="10">
    <source>
        <dbReference type="HAMAP-Rule" id="MF_01808"/>
    </source>
</evidence>
<comment type="subcellular location">
    <subcellularLocation>
        <location evidence="1 10">Cytoplasm</location>
    </subcellularLocation>
</comment>
<feature type="domain" description="Core-binding (CB)" evidence="12">
    <location>
        <begin position="1"/>
        <end position="86"/>
    </location>
</feature>
<comment type="similarity">
    <text evidence="2">Belongs to the 'phage' integrase family. XerD subfamily.</text>
</comment>
<dbReference type="Gene3D" id="1.10.150.130">
    <property type="match status" value="1"/>
</dbReference>
<evidence type="ECO:0000256" key="7">
    <source>
        <dbReference type="ARBA" id="ARBA00023125"/>
    </source>
</evidence>
<dbReference type="GO" id="GO:0003677">
    <property type="term" value="F:DNA binding"/>
    <property type="evidence" value="ECO:0007669"/>
    <property type="project" value="UniProtKB-UniRule"/>
</dbReference>
<dbReference type="InterPro" id="IPR011932">
    <property type="entry name" value="Recomb_XerD"/>
</dbReference>
<proteinExistence type="inferred from homology"/>
<evidence type="ECO:0000256" key="6">
    <source>
        <dbReference type="ARBA" id="ARBA00022908"/>
    </source>
</evidence>
<evidence type="ECO:0000259" key="11">
    <source>
        <dbReference type="PROSITE" id="PS51898"/>
    </source>
</evidence>
<organism evidence="13 14">
    <name type="scientific">Jeotgalicoccus halotolerans</name>
    <dbReference type="NCBI Taxonomy" id="157227"/>
    <lineage>
        <taxon>Bacteria</taxon>
        <taxon>Bacillati</taxon>
        <taxon>Bacillota</taxon>
        <taxon>Bacilli</taxon>
        <taxon>Bacillales</taxon>
        <taxon>Staphylococcaceae</taxon>
        <taxon>Jeotgalicoccus</taxon>
    </lineage>
</organism>
<dbReference type="RefSeq" id="WP_115884332.1">
    <property type="nucleotide sequence ID" value="NZ_CBCSHX010000001.1"/>
</dbReference>
<dbReference type="InterPro" id="IPR013762">
    <property type="entry name" value="Integrase-like_cat_sf"/>
</dbReference>
<dbReference type="NCBIfam" id="TIGR02225">
    <property type="entry name" value="recomb_XerD"/>
    <property type="match status" value="1"/>
</dbReference>
<name>A0A3E0B0Y8_9STAP</name>
<comment type="caution">
    <text evidence="13">The sequence shown here is derived from an EMBL/GenBank/DDBJ whole genome shotgun (WGS) entry which is preliminary data.</text>
</comment>
<dbReference type="GO" id="GO:0005737">
    <property type="term" value="C:cytoplasm"/>
    <property type="evidence" value="ECO:0007669"/>
    <property type="project" value="UniProtKB-SubCell"/>
</dbReference>
<dbReference type="InterPro" id="IPR044068">
    <property type="entry name" value="CB"/>
</dbReference>
<feature type="active site" evidence="10">
    <location>
        <position position="267"/>
    </location>
</feature>
<dbReference type="PANTHER" id="PTHR30349">
    <property type="entry name" value="PHAGE INTEGRASE-RELATED"/>
    <property type="match status" value="1"/>
</dbReference>
<evidence type="ECO:0000259" key="12">
    <source>
        <dbReference type="PROSITE" id="PS51900"/>
    </source>
</evidence>
<dbReference type="OrthoDB" id="9801717at2"/>
<evidence type="ECO:0000256" key="2">
    <source>
        <dbReference type="ARBA" id="ARBA00010450"/>
    </source>
</evidence>
<reference evidence="13 14" key="1">
    <citation type="submission" date="2018-08" db="EMBL/GenBank/DDBJ databases">
        <title>Genomic Encyclopedia of Type Strains, Phase IV (KMG-IV): sequencing the most valuable type-strain genomes for metagenomic binning, comparative biology and taxonomic classification.</title>
        <authorList>
            <person name="Goeker M."/>
        </authorList>
    </citation>
    <scope>NUCLEOTIDE SEQUENCE [LARGE SCALE GENOMIC DNA]</scope>
    <source>
        <strain evidence="13 14">DSM 17274</strain>
    </source>
</reference>
<evidence type="ECO:0000313" key="13">
    <source>
        <dbReference type="EMBL" id="REG25646.1"/>
    </source>
</evidence>
<evidence type="ECO:0000256" key="9">
    <source>
        <dbReference type="ARBA" id="ARBA00023306"/>
    </source>
</evidence>
<keyword evidence="5 10" id="KW-0159">Chromosome partition</keyword>
<keyword evidence="8 10" id="KW-0233">DNA recombination</keyword>
<accession>A0A3E0B0Y8</accession>
<keyword evidence="9 10" id="KW-0131">Cell cycle</keyword>
<comment type="subunit">
    <text evidence="10">Forms a cyclic heterotetrameric complex composed of two molecules of XerC and two molecules of XerD.</text>
</comment>
<dbReference type="NCBIfam" id="NF001399">
    <property type="entry name" value="PRK00283.1"/>
    <property type="match status" value="1"/>
</dbReference>
<keyword evidence="7 10" id="KW-0238">DNA-binding</keyword>
<dbReference type="InterPro" id="IPR050090">
    <property type="entry name" value="Tyrosine_recombinase_XerCD"/>
</dbReference>
<dbReference type="AlphaFoldDB" id="A0A3E0B0Y8"/>
<keyword evidence="14" id="KW-1185">Reference proteome</keyword>